<dbReference type="GO" id="GO:0004222">
    <property type="term" value="F:metalloendopeptidase activity"/>
    <property type="evidence" value="ECO:0007669"/>
    <property type="project" value="InterPro"/>
</dbReference>
<dbReference type="InterPro" id="IPR001915">
    <property type="entry name" value="Peptidase_M48"/>
</dbReference>
<dbReference type="GO" id="GO:0016020">
    <property type="term" value="C:membrane"/>
    <property type="evidence" value="ECO:0007669"/>
    <property type="project" value="TreeGrafter"/>
</dbReference>
<keyword evidence="6" id="KW-0482">Metalloprotease</keyword>
<keyword evidence="3" id="KW-0479">Metal-binding</keyword>
<evidence type="ECO:0000256" key="5">
    <source>
        <dbReference type="ARBA" id="ARBA00022833"/>
    </source>
</evidence>
<dbReference type="Pfam" id="PF01435">
    <property type="entry name" value="Peptidase_M48"/>
    <property type="match status" value="1"/>
</dbReference>
<dbReference type="AlphaFoldDB" id="A0A3B0WXT8"/>
<comment type="cofactor">
    <cofactor evidence="1">
        <name>Zn(2+)</name>
        <dbReference type="ChEBI" id="CHEBI:29105"/>
    </cofactor>
</comment>
<accession>A0A3B0WXT8</accession>
<dbReference type="PANTHER" id="PTHR22726:SF24">
    <property type="entry name" value="M48 FAMILY METALLOPEPTIDASE"/>
    <property type="match status" value="1"/>
</dbReference>
<name>A0A3B0WXT8_9ZZZZ</name>
<evidence type="ECO:0000256" key="4">
    <source>
        <dbReference type="ARBA" id="ARBA00022801"/>
    </source>
</evidence>
<dbReference type="PROSITE" id="PS51257">
    <property type="entry name" value="PROKAR_LIPOPROTEIN"/>
    <property type="match status" value="1"/>
</dbReference>
<dbReference type="InterPro" id="IPR051156">
    <property type="entry name" value="Mito/Outer_Membr_Metalloprot"/>
</dbReference>
<keyword evidence="5" id="KW-0862">Zinc</keyword>
<dbReference type="Gene3D" id="3.30.2010.10">
    <property type="entry name" value="Metalloproteases ('zincins'), catalytic domain"/>
    <property type="match status" value="1"/>
</dbReference>
<dbReference type="PANTHER" id="PTHR22726">
    <property type="entry name" value="METALLOENDOPEPTIDASE OMA1"/>
    <property type="match status" value="1"/>
</dbReference>
<dbReference type="EMBL" id="UOFA01000408">
    <property type="protein sequence ID" value="VAW48414.1"/>
    <property type="molecule type" value="Genomic_DNA"/>
</dbReference>
<evidence type="ECO:0000256" key="6">
    <source>
        <dbReference type="ARBA" id="ARBA00023049"/>
    </source>
</evidence>
<keyword evidence="4" id="KW-0378">Hydrolase</keyword>
<evidence type="ECO:0000259" key="7">
    <source>
        <dbReference type="Pfam" id="PF01435"/>
    </source>
</evidence>
<dbReference type="GO" id="GO:0051603">
    <property type="term" value="P:proteolysis involved in protein catabolic process"/>
    <property type="evidence" value="ECO:0007669"/>
    <property type="project" value="TreeGrafter"/>
</dbReference>
<dbReference type="GO" id="GO:0046872">
    <property type="term" value="F:metal ion binding"/>
    <property type="evidence" value="ECO:0007669"/>
    <property type="project" value="UniProtKB-KW"/>
</dbReference>
<proteinExistence type="predicted"/>
<gene>
    <name evidence="8" type="ORF">MNBD_GAMMA02-867</name>
</gene>
<evidence type="ECO:0000256" key="1">
    <source>
        <dbReference type="ARBA" id="ARBA00001947"/>
    </source>
</evidence>
<sequence length="267" mass="29321">MKLLYITLLSVLLTACATTPSGDRRLMLVSGAQMSQMGATTFQQMKTAQKISNNSKKINYVECVSYAIINALPDEWRSMQWEVVVFEDDSANAFALPGGKIGVHTGLLDVAETPSQLATVIGHEIAHVLWKHGNQRVSMQMLAQTGLQVADVMSQQKIKGSTGRQMLMTGLGLGAQVGVMLPFSREHEKEADRYGLHFMAAAGFDPAQSIKLWQNMEKASAGKRPPEFLSTHPEPQNRIEKLNKFMGKALALEQEAKAKGLYPQCSL</sequence>
<evidence type="ECO:0000313" key="8">
    <source>
        <dbReference type="EMBL" id="VAW48414.1"/>
    </source>
</evidence>
<reference evidence="8" key="1">
    <citation type="submission" date="2018-06" db="EMBL/GenBank/DDBJ databases">
        <authorList>
            <person name="Zhirakovskaya E."/>
        </authorList>
    </citation>
    <scope>NUCLEOTIDE SEQUENCE</scope>
</reference>
<keyword evidence="2 8" id="KW-0645">Protease</keyword>
<feature type="domain" description="Peptidase M48" evidence="7">
    <location>
        <begin position="79"/>
        <end position="244"/>
    </location>
</feature>
<evidence type="ECO:0000256" key="3">
    <source>
        <dbReference type="ARBA" id="ARBA00022723"/>
    </source>
</evidence>
<evidence type="ECO:0000256" key="2">
    <source>
        <dbReference type="ARBA" id="ARBA00022670"/>
    </source>
</evidence>
<organism evidence="8">
    <name type="scientific">hydrothermal vent metagenome</name>
    <dbReference type="NCBI Taxonomy" id="652676"/>
    <lineage>
        <taxon>unclassified sequences</taxon>
        <taxon>metagenomes</taxon>
        <taxon>ecological metagenomes</taxon>
    </lineage>
</organism>
<protein>
    <submittedName>
        <fullName evidence="8">Zn-dependent protease with chaperone function PA4632</fullName>
    </submittedName>
</protein>
<dbReference type="CDD" id="cd07331">
    <property type="entry name" value="M48C_Oma1_like"/>
    <property type="match status" value="1"/>
</dbReference>